<dbReference type="AlphaFoldDB" id="A0A0C2T522"/>
<evidence type="ECO:0000313" key="2">
    <source>
        <dbReference type="EMBL" id="KIL61669.1"/>
    </source>
</evidence>
<sequence>MSLLLVATLVASSAPQQLHPPLPVFPSGNLPVPQPPGSIVGFVHEKKQHFGVTSGSDNKGHYNIVPFVHRQGQSDLLQEVVVKAHPFDVHHTGHVNPELGAVLKEEHRQIPPSFVIHPTEPHPKSVNHQVAAHLAAGANGGHRGVGGHGRS</sequence>
<evidence type="ECO:0000256" key="1">
    <source>
        <dbReference type="SAM" id="SignalP"/>
    </source>
</evidence>
<proteinExistence type="predicted"/>
<accession>A0A0C2T522</accession>
<organism evidence="2 3">
    <name type="scientific">Amanita muscaria (strain Koide BX008)</name>
    <dbReference type="NCBI Taxonomy" id="946122"/>
    <lineage>
        <taxon>Eukaryota</taxon>
        <taxon>Fungi</taxon>
        <taxon>Dikarya</taxon>
        <taxon>Basidiomycota</taxon>
        <taxon>Agaricomycotina</taxon>
        <taxon>Agaricomycetes</taxon>
        <taxon>Agaricomycetidae</taxon>
        <taxon>Agaricales</taxon>
        <taxon>Pluteineae</taxon>
        <taxon>Amanitaceae</taxon>
        <taxon>Amanita</taxon>
    </lineage>
</organism>
<keyword evidence="3" id="KW-1185">Reference proteome</keyword>
<evidence type="ECO:0000313" key="3">
    <source>
        <dbReference type="Proteomes" id="UP000054549"/>
    </source>
</evidence>
<reference evidence="2 3" key="1">
    <citation type="submission" date="2014-04" db="EMBL/GenBank/DDBJ databases">
        <title>Evolutionary Origins and Diversification of the Mycorrhizal Mutualists.</title>
        <authorList>
            <consortium name="DOE Joint Genome Institute"/>
            <consortium name="Mycorrhizal Genomics Consortium"/>
            <person name="Kohler A."/>
            <person name="Kuo A."/>
            <person name="Nagy L.G."/>
            <person name="Floudas D."/>
            <person name="Copeland A."/>
            <person name="Barry K.W."/>
            <person name="Cichocki N."/>
            <person name="Veneault-Fourrey C."/>
            <person name="LaButti K."/>
            <person name="Lindquist E.A."/>
            <person name="Lipzen A."/>
            <person name="Lundell T."/>
            <person name="Morin E."/>
            <person name="Murat C."/>
            <person name="Riley R."/>
            <person name="Ohm R."/>
            <person name="Sun H."/>
            <person name="Tunlid A."/>
            <person name="Henrissat B."/>
            <person name="Grigoriev I.V."/>
            <person name="Hibbett D.S."/>
            <person name="Martin F."/>
        </authorList>
    </citation>
    <scope>NUCLEOTIDE SEQUENCE [LARGE SCALE GENOMIC DNA]</scope>
    <source>
        <strain evidence="2 3">Koide BX008</strain>
    </source>
</reference>
<gene>
    <name evidence="2" type="ORF">M378DRAFT_25969</name>
</gene>
<dbReference type="InParanoid" id="A0A0C2T522"/>
<name>A0A0C2T522_AMAMK</name>
<protein>
    <submittedName>
        <fullName evidence="2">Uncharacterized protein</fullName>
    </submittedName>
</protein>
<feature type="chain" id="PRO_5012497787" evidence="1">
    <location>
        <begin position="16"/>
        <end position="151"/>
    </location>
</feature>
<dbReference type="EMBL" id="KN818281">
    <property type="protein sequence ID" value="KIL61669.1"/>
    <property type="molecule type" value="Genomic_DNA"/>
</dbReference>
<keyword evidence="1" id="KW-0732">Signal</keyword>
<dbReference type="Proteomes" id="UP000054549">
    <property type="component" value="Unassembled WGS sequence"/>
</dbReference>
<feature type="signal peptide" evidence="1">
    <location>
        <begin position="1"/>
        <end position="15"/>
    </location>
</feature>
<dbReference type="HOGENOM" id="CLU_106779_0_0_1"/>